<dbReference type="EMBL" id="JAKNQU010000004">
    <property type="protein sequence ID" value="MCZ0927975.1"/>
    <property type="molecule type" value="Genomic_DNA"/>
</dbReference>
<evidence type="ECO:0000313" key="1">
    <source>
        <dbReference type="EMBL" id="MCZ0927975.1"/>
    </source>
</evidence>
<organism evidence="1 2">
    <name type="scientific">Vreelandella janggokensis</name>
    <dbReference type="NCBI Taxonomy" id="370767"/>
    <lineage>
        <taxon>Bacteria</taxon>
        <taxon>Pseudomonadati</taxon>
        <taxon>Pseudomonadota</taxon>
        <taxon>Gammaproteobacteria</taxon>
        <taxon>Oceanospirillales</taxon>
        <taxon>Halomonadaceae</taxon>
        <taxon>Vreelandella</taxon>
    </lineage>
</organism>
<evidence type="ECO:0000313" key="2">
    <source>
        <dbReference type="Proteomes" id="UP001321125"/>
    </source>
</evidence>
<gene>
    <name evidence="1" type="ORF">L0635_12870</name>
</gene>
<keyword evidence="2" id="KW-1185">Reference proteome</keyword>
<dbReference type="Proteomes" id="UP001321125">
    <property type="component" value="Unassembled WGS sequence"/>
</dbReference>
<accession>A0ABT4IWB7</accession>
<reference evidence="1 2" key="1">
    <citation type="submission" date="2022-02" db="EMBL/GenBank/DDBJ databases">
        <title>Study of halophilic communities from a Mexican lake.</title>
        <authorList>
            <person name="Hernandez-Soto L.M."/>
            <person name="Martinez-Abarca F."/>
            <person name="Ramirez-Saad H.C."/>
            <person name="Aguirre-Garrido J.F."/>
        </authorList>
    </citation>
    <scope>NUCLEOTIDE SEQUENCE [LARGE SCALE GENOMIC DNA]</scope>
    <source>
        <strain evidence="1 2">Hjan13</strain>
    </source>
</reference>
<protein>
    <submittedName>
        <fullName evidence="1">Uncharacterized protein</fullName>
    </submittedName>
</protein>
<proteinExistence type="predicted"/>
<sequence length="51" mass="6017">MANSREAQFKRDTIEGRTLHGWQVVADYGYDHEGEEASKLDLTYYHLTKRE</sequence>
<name>A0ABT4IWB7_9GAMM</name>
<dbReference type="RefSeq" id="WP_268901999.1">
    <property type="nucleotide sequence ID" value="NZ_JAKNQT010000003.1"/>
</dbReference>
<comment type="caution">
    <text evidence="1">The sequence shown here is derived from an EMBL/GenBank/DDBJ whole genome shotgun (WGS) entry which is preliminary data.</text>
</comment>